<accession>A0A418NVI4</accession>
<evidence type="ECO:0000256" key="1">
    <source>
        <dbReference type="ARBA" id="ARBA00005495"/>
    </source>
</evidence>
<proteinExistence type="inferred from homology"/>
<comment type="caution">
    <text evidence="5">The sequence shown here is derived from an EMBL/GenBank/DDBJ whole genome shotgun (WGS) entry which is preliminary data.</text>
</comment>
<dbReference type="GO" id="GO:0046872">
    <property type="term" value="F:metal ion binding"/>
    <property type="evidence" value="ECO:0007669"/>
    <property type="project" value="UniProtKB-KW"/>
</dbReference>
<feature type="domain" description="CENP-V/GFA" evidence="4">
    <location>
        <begin position="2"/>
        <end position="79"/>
    </location>
</feature>
<dbReference type="Pfam" id="PF04828">
    <property type="entry name" value="GFA"/>
    <property type="match status" value="1"/>
</dbReference>
<organism evidence="5 6">
    <name type="scientific">Aurantiacibacter zhengii</name>
    <dbReference type="NCBI Taxonomy" id="2307003"/>
    <lineage>
        <taxon>Bacteria</taxon>
        <taxon>Pseudomonadati</taxon>
        <taxon>Pseudomonadota</taxon>
        <taxon>Alphaproteobacteria</taxon>
        <taxon>Sphingomonadales</taxon>
        <taxon>Erythrobacteraceae</taxon>
        <taxon>Aurantiacibacter</taxon>
    </lineage>
</organism>
<dbReference type="InterPro" id="IPR011057">
    <property type="entry name" value="Mss4-like_sf"/>
</dbReference>
<gene>
    <name evidence="5" type="ORF">D2V07_03700</name>
</gene>
<dbReference type="Proteomes" id="UP000286576">
    <property type="component" value="Unassembled WGS sequence"/>
</dbReference>
<dbReference type="InterPro" id="IPR006913">
    <property type="entry name" value="CENP-V/GFA"/>
</dbReference>
<evidence type="ECO:0000313" key="6">
    <source>
        <dbReference type="Proteomes" id="UP000286576"/>
    </source>
</evidence>
<evidence type="ECO:0000259" key="4">
    <source>
        <dbReference type="Pfam" id="PF04828"/>
    </source>
</evidence>
<keyword evidence="2" id="KW-0479">Metal-binding</keyword>
<name>A0A418NVI4_9SPHN</name>
<dbReference type="Gene3D" id="3.90.1590.10">
    <property type="entry name" value="glutathione-dependent formaldehyde- activating enzyme (gfa)"/>
    <property type="match status" value="1"/>
</dbReference>
<dbReference type="EMBL" id="QXFL01000002">
    <property type="protein sequence ID" value="RIV88035.1"/>
    <property type="molecule type" value="Genomic_DNA"/>
</dbReference>
<reference evidence="5 6" key="1">
    <citation type="submission" date="2018-08" db="EMBL/GenBank/DDBJ databases">
        <title>Erythrobacter zhengii sp.nov., a bacterium isolated from deep-sea sediment.</title>
        <authorList>
            <person name="Fang C."/>
            <person name="Wu Y.-H."/>
            <person name="Sun C."/>
            <person name="Wang H."/>
            <person name="Cheng H."/>
            <person name="Meng F.-X."/>
            <person name="Wang C.-S."/>
            <person name="Xu X.-W."/>
        </authorList>
    </citation>
    <scope>NUCLEOTIDE SEQUENCE [LARGE SCALE GENOMIC DNA]</scope>
    <source>
        <strain evidence="5 6">V18</strain>
    </source>
</reference>
<sequence>MCRRWSGAFYPAVTGESFAITGEDAIGTYQSSEWAERAFCAKCGSGLWYRFLPTGKRSFLAGLFSDADNYPVEKEIFCDEAPVWCKLDSDHPRQTGAEVIAEARAAGFTFD</sequence>
<dbReference type="AlphaFoldDB" id="A0A418NVI4"/>
<keyword evidence="6" id="KW-1185">Reference proteome</keyword>
<keyword evidence="3" id="KW-0862">Zinc</keyword>
<dbReference type="SUPFAM" id="SSF51316">
    <property type="entry name" value="Mss4-like"/>
    <property type="match status" value="1"/>
</dbReference>
<comment type="similarity">
    <text evidence="1">Belongs to the Gfa family.</text>
</comment>
<dbReference type="OrthoDB" id="7186766at2"/>
<evidence type="ECO:0000313" key="5">
    <source>
        <dbReference type="EMBL" id="RIV88035.1"/>
    </source>
</evidence>
<dbReference type="GO" id="GO:0016846">
    <property type="term" value="F:carbon-sulfur lyase activity"/>
    <property type="evidence" value="ECO:0007669"/>
    <property type="project" value="InterPro"/>
</dbReference>
<evidence type="ECO:0000256" key="2">
    <source>
        <dbReference type="ARBA" id="ARBA00022723"/>
    </source>
</evidence>
<evidence type="ECO:0000256" key="3">
    <source>
        <dbReference type="ARBA" id="ARBA00022833"/>
    </source>
</evidence>
<protein>
    <submittedName>
        <fullName evidence="5">GFA family protein</fullName>
    </submittedName>
</protein>